<comment type="caution">
    <text evidence="2">The sequence shown here is derived from an EMBL/GenBank/DDBJ whole genome shotgun (WGS) entry which is preliminary data.</text>
</comment>
<reference evidence="3" key="1">
    <citation type="journal article" date="2019" name="Int. J. Syst. Evol. Microbiol.">
        <title>The Global Catalogue of Microorganisms (GCM) 10K type strain sequencing project: providing services to taxonomists for standard genome sequencing and annotation.</title>
        <authorList>
            <consortium name="The Broad Institute Genomics Platform"/>
            <consortium name="The Broad Institute Genome Sequencing Center for Infectious Disease"/>
            <person name="Wu L."/>
            <person name="Ma J."/>
        </authorList>
    </citation>
    <scope>NUCLEOTIDE SEQUENCE [LARGE SCALE GENOMIC DNA]</scope>
    <source>
        <strain evidence="3">CGMCC 1.6960</strain>
    </source>
</reference>
<dbReference type="PROSITE" id="PS51257">
    <property type="entry name" value="PROKAR_LIPOPROTEIN"/>
    <property type="match status" value="1"/>
</dbReference>
<sequence length="123" mass="12850">MTSIPRTGAAVTAAAAVSALVACSSIDPFRGAPDRTDSVATDEQDAIWSVPADACDDDVVRTTVEDALASGAEGPGSSLLATPDEVPRDARERQARAWHDLDAEALAFQLCLRALQNGDVLDR</sequence>
<proteinExistence type="predicted"/>
<evidence type="ECO:0000313" key="2">
    <source>
        <dbReference type="EMBL" id="GGN88244.1"/>
    </source>
</evidence>
<name>A0ABQ2KRV5_9MICO</name>
<accession>A0ABQ2KRV5</accession>
<protein>
    <recommendedName>
        <fullName evidence="4">DUF732 domain-containing protein</fullName>
    </recommendedName>
</protein>
<evidence type="ECO:0000256" key="1">
    <source>
        <dbReference type="SAM" id="MobiDB-lite"/>
    </source>
</evidence>
<organism evidence="2 3">
    <name type="scientific">Agrococcus terreus</name>
    <dbReference type="NCBI Taxonomy" id="574649"/>
    <lineage>
        <taxon>Bacteria</taxon>
        <taxon>Bacillati</taxon>
        <taxon>Actinomycetota</taxon>
        <taxon>Actinomycetes</taxon>
        <taxon>Micrococcales</taxon>
        <taxon>Microbacteriaceae</taxon>
        <taxon>Agrococcus</taxon>
    </lineage>
</organism>
<evidence type="ECO:0008006" key="4">
    <source>
        <dbReference type="Google" id="ProtNLM"/>
    </source>
</evidence>
<evidence type="ECO:0000313" key="3">
    <source>
        <dbReference type="Proteomes" id="UP000626982"/>
    </source>
</evidence>
<dbReference type="EMBL" id="BMLM01000002">
    <property type="protein sequence ID" value="GGN88244.1"/>
    <property type="molecule type" value="Genomic_DNA"/>
</dbReference>
<dbReference type="RefSeq" id="WP_188718506.1">
    <property type="nucleotide sequence ID" value="NZ_BAABBD010000003.1"/>
</dbReference>
<gene>
    <name evidence="2" type="ORF">GCM10010968_23630</name>
</gene>
<feature type="region of interest" description="Disordered" evidence="1">
    <location>
        <begin position="68"/>
        <end position="93"/>
    </location>
</feature>
<dbReference type="Proteomes" id="UP000626982">
    <property type="component" value="Unassembled WGS sequence"/>
</dbReference>
<keyword evidence="3" id="KW-1185">Reference proteome</keyword>